<feature type="region of interest" description="Disordered" evidence="1">
    <location>
        <begin position="230"/>
        <end position="252"/>
    </location>
</feature>
<reference evidence="3" key="2">
    <citation type="submission" date="2022-01" db="EMBL/GenBank/DDBJ databases">
        <authorList>
            <person name="Sanchez-Suarez J."/>
            <person name="Villamil L."/>
            <person name="Diaz L.E."/>
        </authorList>
    </citation>
    <scope>NUCLEOTIDE SEQUENCE</scope>
    <source>
        <strain evidence="3">EUFUS-Z928</strain>
    </source>
</reference>
<evidence type="ECO:0000313" key="3">
    <source>
        <dbReference type="EMBL" id="MDF6103929.1"/>
    </source>
</evidence>
<evidence type="ECO:0000259" key="2">
    <source>
        <dbReference type="SMART" id="SM00894"/>
    </source>
</evidence>
<evidence type="ECO:0000313" key="4">
    <source>
        <dbReference type="Proteomes" id="UP001152308"/>
    </source>
</evidence>
<feature type="compositionally biased region" description="Low complexity" evidence="1">
    <location>
        <begin position="23"/>
        <end position="38"/>
    </location>
</feature>
<sequence>MRAGRRLCERLSRSMAMPPLPPAVSSSEPPATPSSRRTRTRVLVVGSCAAVLALVLGACGTTDTTTERVADTSTLPVTTSAATASEVVSLPTATPVLTVSAAPAANKALATLDTLEVKGRAPKTGYDRALFGQAWTDDVNVDSGHNGCDTRNDILRRDLTNVVLKPGSNGCAVQSGTLADPYTGTTIPFVRGPQTSSAVQIDHVVALSDAWQKGAQQLSAAQRADFANDPRNLQATDGPTNQQKGDGDAATWLPPNRSYRCTYVARQVEVKAAYQLWVTQAEKDAITRVLGSCGAAVPAPTTRQVPNTRTSTATPLPEPAYTPPTTTYTPPPAAEAPSSVYYANCSAVRAAGAAPIYAGQPGYSRKLDRDGDGVACE</sequence>
<dbReference type="EMBL" id="JAKJLQ010000037">
    <property type="protein sequence ID" value="MDF6103929.1"/>
    <property type="molecule type" value="Genomic_DNA"/>
</dbReference>
<dbReference type="InterPro" id="IPR011089">
    <property type="entry name" value="GmrSD_C"/>
</dbReference>
<keyword evidence="4" id="KW-1185">Reference proteome</keyword>
<proteinExistence type="predicted"/>
<dbReference type="Proteomes" id="UP001152308">
    <property type="component" value="Unassembled WGS sequence"/>
</dbReference>
<comment type="caution">
    <text evidence="3">The sequence shown here is derived from an EMBL/GenBank/DDBJ whole genome shotgun (WGS) entry which is preliminary data.</text>
</comment>
<organism evidence="3 4">
    <name type="scientific">Gordonia hongkongensis</name>
    <dbReference type="NCBI Taxonomy" id="1701090"/>
    <lineage>
        <taxon>Bacteria</taxon>
        <taxon>Bacillati</taxon>
        <taxon>Actinomycetota</taxon>
        <taxon>Actinomycetes</taxon>
        <taxon>Mycobacteriales</taxon>
        <taxon>Gordoniaceae</taxon>
        <taxon>Gordonia</taxon>
    </lineage>
</organism>
<dbReference type="Pfam" id="PF07510">
    <property type="entry name" value="GmrSD_C"/>
    <property type="match status" value="1"/>
</dbReference>
<dbReference type="PANTHER" id="PTHR24094">
    <property type="entry name" value="SECRETED PROTEIN"/>
    <property type="match status" value="1"/>
</dbReference>
<accession>A0ABT6C4S2</accession>
<dbReference type="SMART" id="SM00894">
    <property type="entry name" value="Excalibur"/>
    <property type="match status" value="1"/>
</dbReference>
<feature type="region of interest" description="Disordered" evidence="1">
    <location>
        <begin position="300"/>
        <end position="332"/>
    </location>
</feature>
<reference evidence="3" key="1">
    <citation type="journal article" date="2022" name="Data Brief">
        <title>Draft genome sequence data of Gordonia hongkongensis strain EUFUS-Z928 isolated from the octocoral Eunicea fusca.</title>
        <authorList>
            <person name="Sanchez-Suarez J."/>
            <person name="Diaz L."/>
            <person name="Melo-Bolivar J."/>
            <person name="Villamil L."/>
        </authorList>
    </citation>
    <scope>NUCLEOTIDE SEQUENCE</scope>
    <source>
        <strain evidence="3">EUFUS-Z928</strain>
    </source>
</reference>
<dbReference type="PANTHER" id="PTHR24094:SF15">
    <property type="entry name" value="AMP-DEPENDENT SYNTHETASE_LIGASE DOMAIN-CONTAINING PROTEIN-RELATED"/>
    <property type="match status" value="1"/>
</dbReference>
<gene>
    <name evidence="3" type="ORF">L2299_23125</name>
</gene>
<evidence type="ECO:0000256" key="1">
    <source>
        <dbReference type="SAM" id="MobiDB-lite"/>
    </source>
</evidence>
<name>A0ABT6C4S2_9ACTN</name>
<dbReference type="InterPro" id="IPR008613">
    <property type="entry name" value="Excalibur_Ca-bd_domain"/>
</dbReference>
<feature type="region of interest" description="Disordered" evidence="1">
    <location>
        <begin position="14"/>
        <end position="38"/>
    </location>
</feature>
<protein>
    <submittedName>
        <fullName evidence="3">Excalibur calcium-binding domain-containing protein</fullName>
    </submittedName>
</protein>
<feature type="domain" description="Excalibur calcium-binding" evidence="2">
    <location>
        <begin position="341"/>
        <end position="377"/>
    </location>
</feature>
<feature type="compositionally biased region" description="Polar residues" evidence="1">
    <location>
        <begin position="301"/>
        <end position="311"/>
    </location>
</feature>
<feature type="compositionally biased region" description="Polar residues" evidence="1">
    <location>
        <begin position="231"/>
        <end position="244"/>
    </location>
</feature>
<dbReference type="Pfam" id="PF05901">
    <property type="entry name" value="Excalibur"/>
    <property type="match status" value="1"/>
</dbReference>